<name>A0A369L8L2_9ACTN</name>
<dbReference type="SUPFAM" id="SSF53850">
    <property type="entry name" value="Periplasmic binding protein-like II"/>
    <property type="match status" value="1"/>
</dbReference>
<dbReference type="AlphaFoldDB" id="A0A369L8L2"/>
<feature type="signal peptide" evidence="2">
    <location>
        <begin position="1"/>
        <end position="24"/>
    </location>
</feature>
<evidence type="ECO:0000256" key="2">
    <source>
        <dbReference type="SAM" id="SignalP"/>
    </source>
</evidence>
<accession>A0A369L8L2</accession>
<feature type="chain" id="PRO_5039607919" evidence="2">
    <location>
        <begin position="25"/>
        <end position="273"/>
    </location>
</feature>
<feature type="domain" description="Solute-binding protein family 3/N-terminal" evidence="3">
    <location>
        <begin position="39"/>
        <end position="262"/>
    </location>
</feature>
<comment type="caution">
    <text evidence="4">The sequence shown here is derived from an EMBL/GenBank/DDBJ whole genome shotgun (WGS) entry which is preliminary data.</text>
</comment>
<evidence type="ECO:0000259" key="3">
    <source>
        <dbReference type="SMART" id="SM00062"/>
    </source>
</evidence>
<evidence type="ECO:0000256" key="1">
    <source>
        <dbReference type="ARBA" id="ARBA00022729"/>
    </source>
</evidence>
<keyword evidence="1 2" id="KW-0732">Signal</keyword>
<protein>
    <submittedName>
        <fullName evidence="4">Amino acid ABC transporter substrate-binding protein</fullName>
    </submittedName>
</protein>
<evidence type="ECO:0000313" key="5">
    <source>
        <dbReference type="Proteomes" id="UP000253792"/>
    </source>
</evidence>
<keyword evidence="5" id="KW-1185">Reference proteome</keyword>
<dbReference type="RefSeq" id="WP_114620822.1">
    <property type="nucleotide sequence ID" value="NZ_PPTP01000005.1"/>
</dbReference>
<dbReference type="Pfam" id="PF00497">
    <property type="entry name" value="SBP_bac_3"/>
    <property type="match status" value="1"/>
</dbReference>
<dbReference type="OrthoDB" id="9807888at2"/>
<reference evidence="4 5" key="1">
    <citation type="journal article" date="2018" name="Elife">
        <title>Discovery and characterization of a prevalent human gut bacterial enzyme sufficient for the inactivation of a family of plant toxins.</title>
        <authorList>
            <person name="Koppel N."/>
            <person name="Bisanz J.E."/>
            <person name="Pandelia M.E."/>
            <person name="Turnbaugh P.J."/>
            <person name="Balskus E.P."/>
        </authorList>
    </citation>
    <scope>NUCLEOTIDE SEQUENCE [LARGE SCALE GENOMIC DNA]</scope>
    <source>
        <strain evidence="5">anaerobia AP69FAA</strain>
    </source>
</reference>
<dbReference type="Gene3D" id="3.40.190.10">
    <property type="entry name" value="Periplasmic binding protein-like II"/>
    <property type="match status" value="2"/>
</dbReference>
<gene>
    <name evidence="4" type="ORF">C1880_06865</name>
</gene>
<sequence length="273" mass="29670">MGSKKLIALIVVSTLLAFTLPACVFSSSNDPSKSTELKTLVIGTDPYPPFVSDDADGNASGIDVDILTEALGRIGYKPEFKYIAWQKKNELLATGELDCVAGCFSMTGREADYRWAGPYMKSRQVVAVEPSSSIASFADLEGKSIAVQSTTKPEGILLNHTNPDMPEVVNVFSFSDRSCLIPALLKGSVDAIAAHETSIVQYEQDYGVDVRILDESLLDVGLGCAFDLNDHRDIDVELSGAFEDMIEDGTMYEIISRYFEDPSPFLQVGDVRG</sequence>
<dbReference type="PANTHER" id="PTHR35936:SF19">
    <property type="entry name" value="AMINO-ACID-BINDING PROTEIN YXEM-RELATED"/>
    <property type="match status" value="1"/>
</dbReference>
<dbReference type="CDD" id="cd13530">
    <property type="entry name" value="PBP2_peptides_like"/>
    <property type="match status" value="1"/>
</dbReference>
<evidence type="ECO:0000313" key="4">
    <source>
        <dbReference type="EMBL" id="RDB55402.1"/>
    </source>
</evidence>
<dbReference type="InterPro" id="IPR001638">
    <property type="entry name" value="Solute-binding_3/MltF_N"/>
</dbReference>
<dbReference type="Proteomes" id="UP000253792">
    <property type="component" value="Unassembled WGS sequence"/>
</dbReference>
<dbReference type="EMBL" id="PPTP01000005">
    <property type="protein sequence ID" value="RDB55402.1"/>
    <property type="molecule type" value="Genomic_DNA"/>
</dbReference>
<dbReference type="SMART" id="SM00062">
    <property type="entry name" value="PBPb"/>
    <property type="match status" value="1"/>
</dbReference>
<organism evidence="4 5">
    <name type="scientific">Senegalimassilia anaerobia</name>
    <dbReference type="NCBI Taxonomy" id="1473216"/>
    <lineage>
        <taxon>Bacteria</taxon>
        <taxon>Bacillati</taxon>
        <taxon>Actinomycetota</taxon>
        <taxon>Coriobacteriia</taxon>
        <taxon>Coriobacteriales</taxon>
        <taxon>Coriobacteriaceae</taxon>
        <taxon>Senegalimassilia</taxon>
    </lineage>
</organism>
<proteinExistence type="predicted"/>
<dbReference type="PANTHER" id="PTHR35936">
    <property type="entry name" value="MEMBRANE-BOUND LYTIC MUREIN TRANSGLYCOSYLASE F"/>
    <property type="match status" value="1"/>
</dbReference>
<dbReference type="STRING" id="1034345.GCA_000236865_00223"/>